<dbReference type="EMBL" id="MFNF01000051">
    <property type="protein sequence ID" value="OGH00008.1"/>
    <property type="molecule type" value="Genomic_DNA"/>
</dbReference>
<comment type="similarity">
    <text evidence="1">Belongs to the class IV-like SAM-binding methyltransferase superfamily. RNA methyltransferase TrmH family.</text>
</comment>
<dbReference type="Proteomes" id="UP000177583">
    <property type="component" value="Unassembled WGS sequence"/>
</dbReference>
<dbReference type="GO" id="GO:0008173">
    <property type="term" value="F:RNA methyltransferase activity"/>
    <property type="evidence" value="ECO:0007669"/>
    <property type="project" value="InterPro"/>
</dbReference>
<evidence type="ECO:0000313" key="7">
    <source>
        <dbReference type="Proteomes" id="UP000177583"/>
    </source>
</evidence>
<evidence type="ECO:0000259" key="5">
    <source>
        <dbReference type="Pfam" id="PF00588"/>
    </source>
</evidence>
<comment type="caution">
    <text evidence="6">The sequence shown here is derived from an EMBL/GenBank/DDBJ whole genome shotgun (WGS) entry which is preliminary data.</text>
</comment>
<proteinExistence type="inferred from homology"/>
<organism evidence="6 7">
    <name type="scientific">Candidatus Lambdaproteobacteria bacterium RIFOXYD2_FULL_56_26</name>
    <dbReference type="NCBI Taxonomy" id="1817773"/>
    <lineage>
        <taxon>Bacteria</taxon>
        <taxon>Pseudomonadati</taxon>
        <taxon>Pseudomonadota</taxon>
        <taxon>Candidatus Lambdaproteobacteria</taxon>
    </lineage>
</organism>
<keyword evidence="3" id="KW-0808">Transferase</keyword>
<dbReference type="Gene3D" id="3.40.1280.10">
    <property type="match status" value="1"/>
</dbReference>
<evidence type="ECO:0000256" key="3">
    <source>
        <dbReference type="ARBA" id="ARBA00022679"/>
    </source>
</evidence>
<dbReference type="PIRSF" id="PIRSF004808">
    <property type="entry name" value="LasT"/>
    <property type="match status" value="1"/>
</dbReference>
<dbReference type="InterPro" id="IPR029028">
    <property type="entry name" value="Alpha/beta_knot_MTases"/>
</dbReference>
<dbReference type="Pfam" id="PF00588">
    <property type="entry name" value="SpoU_methylase"/>
    <property type="match status" value="1"/>
</dbReference>
<keyword evidence="2" id="KW-0489">Methyltransferase</keyword>
<feature type="domain" description="tRNA/rRNA methyltransferase SpoU type" evidence="5">
    <location>
        <begin position="6"/>
        <end position="155"/>
    </location>
</feature>
<sequence length="240" mass="26128">MNPGQIRLVLVEPSFGGNLGSVARGMANLGVEDLRLVGGVSPQDNDARRMAVNARYLLDQAKAEPSLAAAVADCALVIGTTARPRKQLSESKSLWELGPMLTALGPTDKVALVLGRERIGLTNEELALCNLQLFIPTFGTYASLNLAQAALLLLYECSKTYDLPQEQPQELAPASEIEGLKTHLFEVLEKIGYLKYDGKDSLWLSFSDLIARTKMSGRDVGLVRGVFNRIEVTLKLKSKQ</sequence>
<dbReference type="InterPro" id="IPR029026">
    <property type="entry name" value="tRNA_m1G_MTases_N"/>
</dbReference>
<dbReference type="AlphaFoldDB" id="A0A1F6GPN2"/>
<dbReference type="CDD" id="cd18093">
    <property type="entry name" value="SpoU-like_TrmJ"/>
    <property type="match status" value="1"/>
</dbReference>
<dbReference type="InterPro" id="IPR004384">
    <property type="entry name" value="RNA_MeTrfase_TrmJ/LasT"/>
</dbReference>
<dbReference type="PANTHER" id="PTHR42786">
    <property type="entry name" value="TRNA/RRNA METHYLTRANSFERASE"/>
    <property type="match status" value="1"/>
</dbReference>
<dbReference type="PANTHER" id="PTHR42786:SF2">
    <property type="entry name" value="TRNA (CYTIDINE_URIDINE-2'-O-)-METHYLTRANSFERASE TRMJ"/>
    <property type="match status" value="1"/>
</dbReference>
<protein>
    <recommendedName>
        <fullName evidence="5">tRNA/rRNA methyltransferase SpoU type domain-containing protein</fullName>
    </recommendedName>
</protein>
<gene>
    <name evidence="6" type="ORF">A2557_01390</name>
</gene>
<dbReference type="SUPFAM" id="SSF75217">
    <property type="entry name" value="alpha/beta knot"/>
    <property type="match status" value="1"/>
</dbReference>
<dbReference type="GO" id="GO:0005829">
    <property type="term" value="C:cytosol"/>
    <property type="evidence" value="ECO:0007669"/>
    <property type="project" value="TreeGrafter"/>
</dbReference>
<accession>A0A1F6GPN2</accession>
<keyword evidence="4" id="KW-0949">S-adenosyl-L-methionine</keyword>
<reference evidence="6 7" key="1">
    <citation type="journal article" date="2016" name="Nat. Commun.">
        <title>Thousands of microbial genomes shed light on interconnected biogeochemical processes in an aquifer system.</title>
        <authorList>
            <person name="Anantharaman K."/>
            <person name="Brown C.T."/>
            <person name="Hug L.A."/>
            <person name="Sharon I."/>
            <person name="Castelle C.J."/>
            <person name="Probst A.J."/>
            <person name="Thomas B.C."/>
            <person name="Singh A."/>
            <person name="Wilkins M.J."/>
            <person name="Karaoz U."/>
            <person name="Brodie E.L."/>
            <person name="Williams K.H."/>
            <person name="Hubbard S.S."/>
            <person name="Banfield J.F."/>
        </authorList>
    </citation>
    <scope>NUCLEOTIDE SEQUENCE [LARGE SCALE GENOMIC DNA]</scope>
</reference>
<dbReference type="InterPro" id="IPR001537">
    <property type="entry name" value="SpoU_MeTrfase"/>
</dbReference>
<evidence type="ECO:0000256" key="4">
    <source>
        <dbReference type="ARBA" id="ARBA00022691"/>
    </source>
</evidence>
<dbReference type="GO" id="GO:0002128">
    <property type="term" value="P:tRNA nucleoside ribose methylation"/>
    <property type="evidence" value="ECO:0007669"/>
    <property type="project" value="TreeGrafter"/>
</dbReference>
<name>A0A1F6GPN2_9PROT</name>
<dbReference type="Gene3D" id="1.10.8.590">
    <property type="match status" value="1"/>
</dbReference>
<dbReference type="GO" id="GO:0003723">
    <property type="term" value="F:RNA binding"/>
    <property type="evidence" value="ECO:0007669"/>
    <property type="project" value="InterPro"/>
</dbReference>
<evidence type="ECO:0000256" key="1">
    <source>
        <dbReference type="ARBA" id="ARBA00007228"/>
    </source>
</evidence>
<evidence type="ECO:0000313" key="6">
    <source>
        <dbReference type="EMBL" id="OGH00008.1"/>
    </source>
</evidence>
<evidence type="ECO:0000256" key="2">
    <source>
        <dbReference type="ARBA" id="ARBA00022603"/>
    </source>
</evidence>